<dbReference type="CDD" id="cd04732">
    <property type="entry name" value="HisA"/>
    <property type="match status" value="1"/>
</dbReference>
<dbReference type="InterPro" id="IPR044524">
    <property type="entry name" value="Isoase_HisA-like"/>
</dbReference>
<dbReference type="STRING" id="28092.WM40_18495"/>
<dbReference type="AlphaFoldDB" id="A0A0F5JX61"/>
<dbReference type="PANTHER" id="PTHR43090:SF2">
    <property type="entry name" value="1-(5-PHOSPHORIBOSYL)-5-[(5-PHOSPHORIBOSYLAMINO)METHYLIDENEAMINO] IMIDAZOLE-4-CARBOXAMIDE ISOMERASE"/>
    <property type="match status" value="1"/>
</dbReference>
<evidence type="ECO:0000256" key="10">
    <source>
        <dbReference type="RuleBase" id="RU003657"/>
    </source>
</evidence>
<reference evidence="12 13" key="1">
    <citation type="submission" date="2015-03" db="EMBL/GenBank/DDBJ databases">
        <title>Draft Genome Sequence of Burkholderia andropogonis type strain ICMP2807, isolated from Sorghum bicolor.</title>
        <authorList>
            <person name="Lopes-Santos L."/>
            <person name="Castro D.B."/>
            <person name="Ottoboni L.M."/>
            <person name="Park D."/>
            <person name="Weirc B.S."/>
            <person name="Destefano S.A."/>
        </authorList>
    </citation>
    <scope>NUCLEOTIDE SEQUENCE [LARGE SCALE GENOMIC DNA]</scope>
    <source>
        <strain evidence="12 13">ICMP2807</strain>
    </source>
</reference>
<evidence type="ECO:0000256" key="11">
    <source>
        <dbReference type="RuleBase" id="RU003658"/>
    </source>
</evidence>
<dbReference type="PATRIC" id="fig|28092.6.peg.4340"/>
<evidence type="ECO:0000256" key="3">
    <source>
        <dbReference type="ARBA" id="ARBA00005133"/>
    </source>
</evidence>
<comment type="catalytic activity">
    <reaction evidence="1 9 11">
        <text>1-(5-phospho-beta-D-ribosyl)-5-[(5-phospho-beta-D-ribosylamino)methylideneamino]imidazole-4-carboxamide = 5-[(5-phospho-1-deoxy-D-ribulos-1-ylimino)methylamino]-1-(5-phospho-beta-D-ribosyl)imidazole-4-carboxamide</text>
        <dbReference type="Rhea" id="RHEA:15469"/>
        <dbReference type="ChEBI" id="CHEBI:58435"/>
        <dbReference type="ChEBI" id="CHEBI:58525"/>
        <dbReference type="EC" id="5.3.1.16"/>
    </reaction>
</comment>
<dbReference type="GO" id="GO:0000162">
    <property type="term" value="P:L-tryptophan biosynthetic process"/>
    <property type="evidence" value="ECO:0007669"/>
    <property type="project" value="TreeGrafter"/>
</dbReference>
<evidence type="ECO:0000256" key="1">
    <source>
        <dbReference type="ARBA" id="ARBA00000901"/>
    </source>
</evidence>
<evidence type="ECO:0000256" key="6">
    <source>
        <dbReference type="ARBA" id="ARBA00022605"/>
    </source>
</evidence>
<dbReference type="NCBIfam" id="NF010112">
    <property type="entry name" value="PRK13585.1"/>
    <property type="match status" value="1"/>
</dbReference>
<dbReference type="InterPro" id="IPR013785">
    <property type="entry name" value="Aldolase_TIM"/>
</dbReference>
<dbReference type="NCBIfam" id="TIGR00007">
    <property type="entry name" value="1-(5-phosphoribosyl)-5-[(5-phosphoribosylamino)methylideneamino]imidazole-4-carboxamide isomerase"/>
    <property type="match status" value="1"/>
</dbReference>
<name>A0A0F5JX61_9BURK</name>
<evidence type="ECO:0000313" key="12">
    <source>
        <dbReference type="EMBL" id="KKB62305.1"/>
    </source>
</evidence>
<proteinExistence type="inferred from homology"/>
<keyword evidence="6 9" id="KW-0028">Amino-acid biosynthesis</keyword>
<evidence type="ECO:0000313" key="13">
    <source>
        <dbReference type="Proteomes" id="UP000033618"/>
    </source>
</evidence>
<dbReference type="EMBL" id="LAQU01000022">
    <property type="protein sequence ID" value="KKB62305.1"/>
    <property type="molecule type" value="Genomic_DNA"/>
</dbReference>
<dbReference type="GO" id="GO:0000105">
    <property type="term" value="P:L-histidine biosynthetic process"/>
    <property type="evidence" value="ECO:0007669"/>
    <property type="project" value="UniProtKB-UniRule"/>
</dbReference>
<dbReference type="Proteomes" id="UP000033618">
    <property type="component" value="Unassembled WGS sequence"/>
</dbReference>
<dbReference type="GO" id="GO:0005737">
    <property type="term" value="C:cytoplasm"/>
    <property type="evidence" value="ECO:0007669"/>
    <property type="project" value="UniProtKB-SubCell"/>
</dbReference>
<keyword evidence="5 9" id="KW-0963">Cytoplasm</keyword>
<keyword evidence="8 9" id="KW-0413">Isomerase</keyword>
<evidence type="ECO:0000256" key="8">
    <source>
        <dbReference type="ARBA" id="ARBA00023235"/>
    </source>
</evidence>
<comment type="pathway">
    <text evidence="3 9 11">Amino-acid biosynthesis; L-histidine biosynthesis; L-histidine from 5-phospho-alpha-D-ribose 1-diphosphate: step 4/9.</text>
</comment>
<dbReference type="InterPro" id="IPR023016">
    <property type="entry name" value="HisA/PriA"/>
</dbReference>
<feature type="active site" description="Proton acceptor" evidence="9">
    <location>
        <position position="8"/>
    </location>
</feature>
<dbReference type="GO" id="GO:0003949">
    <property type="term" value="F:1-(5-phosphoribosyl)-5-[(5-phosphoribosylamino)methylideneamino]imidazole-4-carboxamide isomerase activity"/>
    <property type="evidence" value="ECO:0007669"/>
    <property type="project" value="UniProtKB-UniRule"/>
</dbReference>
<evidence type="ECO:0000256" key="2">
    <source>
        <dbReference type="ARBA" id="ARBA00004496"/>
    </source>
</evidence>
<dbReference type="Gene3D" id="3.20.20.70">
    <property type="entry name" value="Aldolase class I"/>
    <property type="match status" value="1"/>
</dbReference>
<sequence>MLLIPAIDLKDGQCVRLKQGDMDQVTVFNEDPAAAARHWVDRGARRLHLVDLNGAFAGKPRNEAAIRAIIQEVGSDIPVQLGGGIRDLNTIERYLDDGLSYVIIGTAAVKNPGLLKDACTAFAGHVIVGLDAKDGKVATDGWSKLTGHEVVDLARKFEDYGCEGIIYTDIGRDGMLQGLNIDATVRLAQAVKIPVIASGGLSNMADIDALCAVESEGVQGVICGRAIYSGDLDFAAAQVRADELGDANGLGS</sequence>
<protein>
    <recommendedName>
        <fullName evidence="9 11">1-(5-phosphoribosyl)-5-[(5-phosphoribosylamino)methylideneamino] imidazole-4-carboxamide isomerase</fullName>
        <ecNumber evidence="9 11">5.3.1.16</ecNumber>
    </recommendedName>
    <alternativeName>
        <fullName evidence="9">Phosphoribosylformimino-5-aminoimidazole carboxamide ribotide isomerase</fullName>
    </alternativeName>
</protein>
<dbReference type="EC" id="5.3.1.16" evidence="9 11"/>
<comment type="caution">
    <text evidence="12">The sequence shown here is derived from an EMBL/GenBank/DDBJ whole genome shotgun (WGS) entry which is preliminary data.</text>
</comment>
<dbReference type="Pfam" id="PF00977">
    <property type="entry name" value="His_biosynth"/>
    <property type="match status" value="1"/>
</dbReference>
<organism evidence="12 13">
    <name type="scientific">Robbsia andropogonis</name>
    <dbReference type="NCBI Taxonomy" id="28092"/>
    <lineage>
        <taxon>Bacteria</taxon>
        <taxon>Pseudomonadati</taxon>
        <taxon>Pseudomonadota</taxon>
        <taxon>Betaproteobacteria</taxon>
        <taxon>Burkholderiales</taxon>
        <taxon>Burkholderiaceae</taxon>
        <taxon>Robbsia</taxon>
    </lineage>
</organism>
<gene>
    <name evidence="9" type="primary">hisA</name>
    <name evidence="12" type="ORF">WM40_18495</name>
</gene>
<comment type="subcellular location">
    <subcellularLocation>
        <location evidence="2 9 11">Cytoplasm</location>
    </subcellularLocation>
</comment>
<evidence type="ECO:0000256" key="5">
    <source>
        <dbReference type="ARBA" id="ARBA00022490"/>
    </source>
</evidence>
<evidence type="ECO:0000256" key="7">
    <source>
        <dbReference type="ARBA" id="ARBA00023102"/>
    </source>
</evidence>
<evidence type="ECO:0000256" key="9">
    <source>
        <dbReference type="HAMAP-Rule" id="MF_01014"/>
    </source>
</evidence>
<dbReference type="InterPro" id="IPR006063">
    <property type="entry name" value="HisA_bact_arch"/>
</dbReference>
<dbReference type="SUPFAM" id="SSF51366">
    <property type="entry name" value="Ribulose-phoshate binding barrel"/>
    <property type="match status" value="1"/>
</dbReference>
<accession>A0A0F5JX61</accession>
<dbReference type="HAMAP" id="MF_01014">
    <property type="entry name" value="HisA"/>
    <property type="match status" value="1"/>
</dbReference>
<evidence type="ECO:0000256" key="4">
    <source>
        <dbReference type="ARBA" id="ARBA00009667"/>
    </source>
</evidence>
<feature type="active site" description="Proton donor" evidence="9">
    <location>
        <position position="131"/>
    </location>
</feature>
<dbReference type="FunFam" id="3.20.20.70:FF:000009">
    <property type="entry name" value="1-(5-phosphoribosyl)-5-[(5-phosphoribosylamino)methylideneamino] imidazole-4-carboxamide isomerase"/>
    <property type="match status" value="1"/>
</dbReference>
<dbReference type="PANTHER" id="PTHR43090">
    <property type="entry name" value="1-(5-PHOSPHORIBOSYL)-5-[(5-PHOSPHORIBOSYLAMINO)METHYLIDENEAMINO] IMIDAZOLE-4-CARBOXAMIDE ISOMERASE"/>
    <property type="match status" value="1"/>
</dbReference>
<dbReference type="InterPro" id="IPR011060">
    <property type="entry name" value="RibuloseP-bd_barrel"/>
</dbReference>
<keyword evidence="7 9" id="KW-0368">Histidine biosynthesis</keyword>
<dbReference type="RefSeq" id="WP_024901933.1">
    <property type="nucleotide sequence ID" value="NZ_CADFGU010000014.1"/>
</dbReference>
<dbReference type="UniPathway" id="UPA00031">
    <property type="reaction ID" value="UER00009"/>
</dbReference>
<dbReference type="InterPro" id="IPR006062">
    <property type="entry name" value="His_biosynth"/>
</dbReference>
<comment type="similarity">
    <text evidence="4 9 10">Belongs to the HisA/HisF family.</text>
</comment>
<dbReference type="OrthoDB" id="9807749at2"/>
<keyword evidence="13" id="KW-1185">Reference proteome</keyword>